<feature type="domain" description="NB-ARC" evidence="4">
    <location>
        <begin position="915"/>
        <end position="1023"/>
    </location>
</feature>
<dbReference type="EMBL" id="JAEACU010000012">
    <property type="protein sequence ID" value="KAH7513306.1"/>
    <property type="molecule type" value="Genomic_DNA"/>
</dbReference>
<gene>
    <name evidence="8" type="ORF">FEM48_Zijuj12G0186100</name>
</gene>
<dbReference type="InterPro" id="IPR058922">
    <property type="entry name" value="WHD_DRP"/>
</dbReference>
<dbReference type="Pfam" id="PF23598">
    <property type="entry name" value="LRR_14"/>
    <property type="match status" value="2"/>
</dbReference>
<dbReference type="InterPro" id="IPR027417">
    <property type="entry name" value="P-loop_NTPase"/>
</dbReference>
<evidence type="ECO:0000313" key="9">
    <source>
        <dbReference type="Proteomes" id="UP000813462"/>
    </source>
</evidence>
<dbReference type="Pfam" id="PF18052">
    <property type="entry name" value="Rx_N"/>
    <property type="match status" value="1"/>
</dbReference>
<feature type="domain" description="Disease resistance R13L4/SHOC-2-like LRR" evidence="7">
    <location>
        <begin position="551"/>
        <end position="843"/>
    </location>
</feature>
<comment type="caution">
    <text evidence="8">The sequence shown here is derived from an EMBL/GenBank/DDBJ whole genome shotgun (WGS) entry which is preliminary data.</text>
</comment>
<evidence type="ECO:0000313" key="8">
    <source>
        <dbReference type="EMBL" id="KAH7513306.1"/>
    </source>
</evidence>
<dbReference type="Pfam" id="PF00931">
    <property type="entry name" value="NB-ARC"/>
    <property type="match status" value="2"/>
</dbReference>
<dbReference type="InterPro" id="IPR002182">
    <property type="entry name" value="NB-ARC"/>
</dbReference>
<evidence type="ECO:0000259" key="6">
    <source>
        <dbReference type="Pfam" id="PF23559"/>
    </source>
</evidence>
<keyword evidence="1" id="KW-0677">Repeat</keyword>
<dbReference type="Gene3D" id="1.10.10.10">
    <property type="entry name" value="Winged helix-like DNA-binding domain superfamily/Winged helix DNA-binding domain"/>
    <property type="match status" value="1"/>
</dbReference>
<feature type="domain" description="Disease resistance N-terminal" evidence="5">
    <location>
        <begin position="5"/>
        <end position="94"/>
    </location>
</feature>
<keyword evidence="2" id="KW-0547">Nucleotide-binding</keyword>
<feature type="domain" description="Disease resistance protein winged helix" evidence="6">
    <location>
        <begin position="427"/>
        <end position="493"/>
    </location>
</feature>
<dbReference type="InterPro" id="IPR036388">
    <property type="entry name" value="WH-like_DNA-bd_sf"/>
</dbReference>
<dbReference type="PRINTS" id="PR00364">
    <property type="entry name" value="DISEASERSIST"/>
</dbReference>
<evidence type="ECO:0000259" key="7">
    <source>
        <dbReference type="Pfam" id="PF23598"/>
    </source>
</evidence>
<evidence type="ECO:0000256" key="2">
    <source>
        <dbReference type="ARBA" id="ARBA00022741"/>
    </source>
</evidence>
<dbReference type="InterPro" id="IPR032675">
    <property type="entry name" value="LRR_dom_sf"/>
</dbReference>
<dbReference type="InterPro" id="IPR055414">
    <property type="entry name" value="LRR_R13L4/SHOC2-like"/>
</dbReference>
<dbReference type="CDD" id="cd14798">
    <property type="entry name" value="RX-CC_like"/>
    <property type="match status" value="1"/>
</dbReference>
<dbReference type="SUPFAM" id="SSF52540">
    <property type="entry name" value="P-loop containing nucleoside triphosphate hydrolases"/>
    <property type="match status" value="2"/>
</dbReference>
<proteinExistence type="predicted"/>
<dbReference type="InterPro" id="IPR044974">
    <property type="entry name" value="Disease_R_plants"/>
</dbReference>
<organism evidence="8 9">
    <name type="scientific">Ziziphus jujuba var. spinosa</name>
    <dbReference type="NCBI Taxonomy" id="714518"/>
    <lineage>
        <taxon>Eukaryota</taxon>
        <taxon>Viridiplantae</taxon>
        <taxon>Streptophyta</taxon>
        <taxon>Embryophyta</taxon>
        <taxon>Tracheophyta</taxon>
        <taxon>Spermatophyta</taxon>
        <taxon>Magnoliopsida</taxon>
        <taxon>eudicotyledons</taxon>
        <taxon>Gunneridae</taxon>
        <taxon>Pentapetalae</taxon>
        <taxon>rosids</taxon>
        <taxon>fabids</taxon>
        <taxon>Rosales</taxon>
        <taxon>Rhamnaceae</taxon>
        <taxon>Paliureae</taxon>
        <taxon>Ziziphus</taxon>
    </lineage>
</organism>
<accession>A0A978UEW3</accession>
<evidence type="ECO:0000259" key="5">
    <source>
        <dbReference type="Pfam" id="PF18052"/>
    </source>
</evidence>
<sequence>MAESIVSFLLENLARLLEEEVRLISGVKAQAKDLHNQLKLINNYLIERSEAEGNHENDLVKEELMEQMREVAREAEDVMDKFFIHVIKQSRRNNLGKLVHKVDVHGIANEITTINRKIRQHFENRQQYYDDRRRGTNPEADDNAALLNSIRTKTCSYDAVGLEGHVTALVKLLTHDNRSKRDVISITGMIGAGKTKLAKKIYGDDAVIRYFHRRAWVSGSREHSSRDWLVGIMREFRPPNMKDIEEMSDIEALKKTVFDHLKRLSYLAVMDGMCNNGVWDTIRTAFPDDSKGSRILITSREKVVTSPDDYTTPPYHLPLLNEDESWQLLSNIAFRGKECTADDQTRWKKLLESCKGLPISIVVLGEIILRRELERSRSRSQDNSPDINNITHLEIQTKYERACLEFLAESYDHLPRRLKVCFLYLGLFPTDFDIPARQLVQLWSAEGFIKSDGRDVIKIAEEYLMELIHRNLIQVSGRRSDGGVKTCRVHELLLLLSKSKTQKEKYFEVYNSVRSDINNTPSTSRPLARTFSIHSNNTSTSNNDQPPPSTRSLLVFGQRSGDFKYWQNICKSLKHIRVLYLWNVRLSFIPKEIGNLYFLAYIKMCSDQVLKFPASMCSLEFLETIDIAGQVDGCLPERIWRMKRLRHLRVSKGMRLPAPPPQKVTKATGDGTSMTTYYHLGKLSTLLGLAIDKNTRLLMDQAQDAFPNVEKLHLVYDQYPMEKSEVAELLTGLKNLIRLKGLKIVNFPKSRCSPGLFPSTLEKITIVSSSLASEHFTILGELPRLRILKIRKAYGSSAFMTNKLSCLDGEFPKLEFFEMVGLNIRRWKLEEGAMPKLRRLVIKDCKYLKTLPDELWSSRINLVNLQLEVSQMPSEGLTTGSHECTNNIQTPPFMHDTPPVLPNGTSYILQVRLLDLFFGMLKCLTPTSYEMRKMSEDELKSTLRAFLREKRYFIVMDDIWKLYVWNEVRQVLPDSFNGSRILITTRVKDVAMYSSQTPPYALSFLDNKTSFQLFCRKVFGKQKCPSDLENLAMKLVKSCKGLPISIVVLGDPRDPCHAHSLVMFGEGNKFDMKHWRWIHKSLKFIRVLCLENMHVDSIPKEIGKLIFLRYLRIWSETLLRIHSIPSSICNLQYLETIGINGHVEECLPMGFWKMKQLRHLKISGGIRFPSTPAPFDDILLNLQVLSYLLVDKKTTHLNALSRVPNIRMLHLKYDVSKPMNEFEVAELLESLENLKQLQKLKLFDIPKSEPRSNLFPPTLIKLTFIRSYLNSAHFRILGKLPNLQFLKIKGSNRRMVQRLSRWQRRNDINNVVGFDSETTTLVRHLIDGGVTYTTIAPIRS</sequence>
<keyword evidence="3" id="KW-0611">Plant defense</keyword>
<dbReference type="PANTHER" id="PTHR23155:SF1193">
    <property type="entry name" value="DISEASE RESISTANCE PROTEIN RPP13-RELATED"/>
    <property type="match status" value="1"/>
</dbReference>
<dbReference type="Gene3D" id="3.80.10.10">
    <property type="entry name" value="Ribonuclease Inhibitor"/>
    <property type="match status" value="2"/>
</dbReference>
<dbReference type="Gene3D" id="1.10.8.430">
    <property type="entry name" value="Helical domain of apoptotic protease-activating factors"/>
    <property type="match status" value="2"/>
</dbReference>
<dbReference type="InterPro" id="IPR042197">
    <property type="entry name" value="Apaf_helical"/>
</dbReference>
<dbReference type="Gene3D" id="3.40.50.300">
    <property type="entry name" value="P-loop containing nucleotide triphosphate hydrolases"/>
    <property type="match status" value="2"/>
</dbReference>
<evidence type="ECO:0000256" key="1">
    <source>
        <dbReference type="ARBA" id="ARBA00022737"/>
    </source>
</evidence>
<reference evidence="8" key="1">
    <citation type="journal article" date="2021" name="Front. Plant Sci.">
        <title>Chromosome-Scale Genome Assembly for Chinese Sour Jujube and Insights Into Its Genome Evolution and Domestication Signature.</title>
        <authorList>
            <person name="Shen L.-Y."/>
            <person name="Luo H."/>
            <person name="Wang X.-L."/>
            <person name="Wang X.-M."/>
            <person name="Qiu X.-J."/>
            <person name="Liu H."/>
            <person name="Zhou S.-S."/>
            <person name="Jia K.-H."/>
            <person name="Nie S."/>
            <person name="Bao Y.-T."/>
            <person name="Zhang R.-G."/>
            <person name="Yun Q.-Z."/>
            <person name="Chai Y.-H."/>
            <person name="Lu J.-Y."/>
            <person name="Li Y."/>
            <person name="Zhao S.-W."/>
            <person name="Mao J.-F."/>
            <person name="Jia S.-G."/>
            <person name="Mao Y.-M."/>
        </authorList>
    </citation>
    <scope>NUCLEOTIDE SEQUENCE</scope>
    <source>
        <strain evidence="8">AT0</strain>
        <tissue evidence="8">Leaf</tissue>
    </source>
</reference>
<dbReference type="Pfam" id="PF23559">
    <property type="entry name" value="WHD_DRP"/>
    <property type="match status" value="1"/>
</dbReference>
<dbReference type="FunFam" id="1.10.10.10:FF:000322">
    <property type="entry name" value="Probable disease resistance protein At1g63360"/>
    <property type="match status" value="1"/>
</dbReference>
<dbReference type="GO" id="GO:0043531">
    <property type="term" value="F:ADP binding"/>
    <property type="evidence" value="ECO:0007669"/>
    <property type="project" value="InterPro"/>
</dbReference>
<dbReference type="InterPro" id="IPR041118">
    <property type="entry name" value="Rx_N"/>
</dbReference>
<dbReference type="SUPFAM" id="SSF52058">
    <property type="entry name" value="L domain-like"/>
    <property type="match status" value="2"/>
</dbReference>
<dbReference type="GO" id="GO:0009626">
    <property type="term" value="P:plant-type hypersensitive response"/>
    <property type="evidence" value="ECO:0007669"/>
    <property type="project" value="UniProtKB-KW"/>
</dbReference>
<name>A0A978UEW3_ZIZJJ</name>
<dbReference type="Proteomes" id="UP000813462">
    <property type="component" value="Unassembled WGS sequence"/>
</dbReference>
<dbReference type="InterPro" id="IPR038005">
    <property type="entry name" value="RX-like_CC"/>
</dbReference>
<dbReference type="Gene3D" id="1.20.5.4130">
    <property type="match status" value="1"/>
</dbReference>
<evidence type="ECO:0000259" key="4">
    <source>
        <dbReference type="Pfam" id="PF00931"/>
    </source>
</evidence>
<protein>
    <submittedName>
        <fullName evidence="8">Uncharacterized protein</fullName>
    </submittedName>
</protein>
<evidence type="ECO:0000256" key="3">
    <source>
        <dbReference type="ARBA" id="ARBA00022821"/>
    </source>
</evidence>
<dbReference type="PANTHER" id="PTHR23155">
    <property type="entry name" value="DISEASE RESISTANCE PROTEIN RP"/>
    <property type="match status" value="1"/>
</dbReference>
<feature type="domain" description="NB-ARC" evidence="4">
    <location>
        <begin position="163"/>
        <end position="337"/>
    </location>
</feature>
<feature type="domain" description="Disease resistance R13L4/SHOC-2-like LRR" evidence="7">
    <location>
        <begin position="1079"/>
        <end position="1259"/>
    </location>
</feature>